<dbReference type="eggNOG" id="ENOG50309KR">
    <property type="taxonomic scope" value="Bacteria"/>
</dbReference>
<dbReference type="Proteomes" id="UP000000753">
    <property type="component" value="Chromosome"/>
</dbReference>
<keyword evidence="1" id="KW-1133">Transmembrane helix</keyword>
<dbReference type="KEGG" id="swp:swp_2636"/>
<proteinExistence type="predicted"/>
<sequence>MVLFLKTWLKLRIVLMKKLKVFQYLLTTMSIVGWSLAIYALMLFDQARPDTAIGYLQSKGAEVRLEWDPVQTVLLADIVWWCALVSFINLGFNYYIATHSRLGWWVNIPLLFLCSLAAGLYIRFVV</sequence>
<keyword evidence="1" id="KW-0472">Membrane</keyword>
<gene>
    <name evidence="2" type="ordered locus">swp_2636</name>
</gene>
<name>B8CMI1_SHEPW</name>
<accession>B8CMI1</accession>
<evidence type="ECO:0000256" key="1">
    <source>
        <dbReference type="SAM" id="Phobius"/>
    </source>
</evidence>
<evidence type="ECO:0000313" key="2">
    <source>
        <dbReference type="EMBL" id="ACJ29371.1"/>
    </source>
</evidence>
<organism evidence="2 3">
    <name type="scientific">Shewanella piezotolerans (strain WP3 / JCM 13877)</name>
    <dbReference type="NCBI Taxonomy" id="225849"/>
    <lineage>
        <taxon>Bacteria</taxon>
        <taxon>Pseudomonadati</taxon>
        <taxon>Pseudomonadota</taxon>
        <taxon>Gammaproteobacteria</taxon>
        <taxon>Alteromonadales</taxon>
        <taxon>Shewanellaceae</taxon>
        <taxon>Shewanella</taxon>
    </lineage>
</organism>
<dbReference type="HOGENOM" id="CLU_138350_1_0_6"/>
<keyword evidence="1" id="KW-0812">Transmembrane</keyword>
<protein>
    <submittedName>
        <fullName evidence="2">Uncharacterized protein</fullName>
    </submittedName>
</protein>
<feature type="transmembrane region" description="Helical" evidence="1">
    <location>
        <begin position="21"/>
        <end position="42"/>
    </location>
</feature>
<evidence type="ECO:0000313" key="3">
    <source>
        <dbReference type="Proteomes" id="UP000000753"/>
    </source>
</evidence>
<dbReference type="AlphaFoldDB" id="B8CMI1"/>
<dbReference type="EMBL" id="CP000472">
    <property type="protein sequence ID" value="ACJ29371.1"/>
    <property type="molecule type" value="Genomic_DNA"/>
</dbReference>
<feature type="transmembrane region" description="Helical" evidence="1">
    <location>
        <begin position="78"/>
        <end position="97"/>
    </location>
</feature>
<reference evidence="2 3" key="1">
    <citation type="journal article" date="2008" name="PLoS ONE">
        <title>Environmental adaptation: genomic analysis of the piezotolerant and psychrotolerant deep-sea iron reducing bacterium Shewanella piezotolerans WP3.</title>
        <authorList>
            <person name="Wang F."/>
            <person name="Wang J."/>
            <person name="Jian H."/>
            <person name="Zhang B."/>
            <person name="Li S."/>
            <person name="Wang F."/>
            <person name="Zeng X."/>
            <person name="Gao L."/>
            <person name="Bartlett D.H."/>
            <person name="Yu J."/>
            <person name="Hu S."/>
            <person name="Xiao X."/>
        </authorList>
    </citation>
    <scope>NUCLEOTIDE SEQUENCE [LARGE SCALE GENOMIC DNA]</scope>
    <source>
        <strain evidence="3">WP3 / JCM 13877</strain>
    </source>
</reference>
<keyword evidence="3" id="KW-1185">Reference proteome</keyword>
<feature type="transmembrane region" description="Helical" evidence="1">
    <location>
        <begin position="104"/>
        <end position="124"/>
    </location>
</feature>